<comment type="caution">
    <text evidence="2">The sequence shown here is derived from an EMBL/GenBank/DDBJ whole genome shotgun (WGS) entry which is preliminary data.</text>
</comment>
<keyword evidence="3" id="KW-1185">Reference proteome</keyword>
<sequence>MAPQQLLARRLHPAGKGLCPVIDLRTREHINEVEPPHPRPGRIASLLSRFRKDERGAVTAEYAIVIMAGVAFAGLLVAILRSDEIRAMLVTLVQNALGTTG</sequence>
<evidence type="ECO:0000256" key="1">
    <source>
        <dbReference type="SAM" id="Phobius"/>
    </source>
</evidence>
<proteinExistence type="predicted"/>
<keyword evidence="1" id="KW-0812">Transmembrane</keyword>
<dbReference type="AlphaFoldDB" id="A0A934QD94"/>
<keyword evidence="1" id="KW-0472">Membrane</keyword>
<name>A0A934QD94_9MICO</name>
<protein>
    <submittedName>
        <fullName evidence="2">DUF4244 domain-containing protein</fullName>
    </submittedName>
</protein>
<reference evidence="2" key="1">
    <citation type="submission" date="2020-12" db="EMBL/GenBank/DDBJ databases">
        <title>Leucobacter sp. CAS2, isolated from Chromium sludge.</title>
        <authorList>
            <person name="Xu Z."/>
        </authorList>
    </citation>
    <scope>NUCLEOTIDE SEQUENCE</scope>
    <source>
        <strain evidence="2">CSA2</strain>
    </source>
</reference>
<organism evidence="2 3">
    <name type="scientific">Leucobacter edaphi</name>
    <dbReference type="NCBI Taxonomy" id="2796472"/>
    <lineage>
        <taxon>Bacteria</taxon>
        <taxon>Bacillati</taxon>
        <taxon>Actinomycetota</taxon>
        <taxon>Actinomycetes</taxon>
        <taxon>Micrococcales</taxon>
        <taxon>Microbacteriaceae</taxon>
        <taxon>Leucobacter</taxon>
    </lineage>
</organism>
<feature type="transmembrane region" description="Helical" evidence="1">
    <location>
        <begin position="62"/>
        <end position="80"/>
    </location>
</feature>
<evidence type="ECO:0000313" key="2">
    <source>
        <dbReference type="EMBL" id="MBK0422348.1"/>
    </source>
</evidence>
<dbReference type="Proteomes" id="UP000618733">
    <property type="component" value="Unassembled WGS sequence"/>
</dbReference>
<dbReference type="Pfam" id="PF14029">
    <property type="entry name" value="DUF4244"/>
    <property type="match status" value="1"/>
</dbReference>
<keyword evidence="1" id="KW-1133">Transmembrane helix</keyword>
<accession>A0A934QD94</accession>
<dbReference type="EMBL" id="JAEHOI010000009">
    <property type="protein sequence ID" value="MBK0422348.1"/>
    <property type="molecule type" value="Genomic_DNA"/>
</dbReference>
<gene>
    <name evidence="2" type="ORF">JD292_09710</name>
</gene>
<evidence type="ECO:0000313" key="3">
    <source>
        <dbReference type="Proteomes" id="UP000618733"/>
    </source>
</evidence>
<dbReference type="InterPro" id="IPR025338">
    <property type="entry name" value="DUF4244"/>
</dbReference>